<protein>
    <submittedName>
        <fullName evidence="1">Uncharacterized protein</fullName>
    </submittedName>
</protein>
<dbReference type="Proteomes" id="UP001234297">
    <property type="component" value="Chromosome 11"/>
</dbReference>
<evidence type="ECO:0000313" key="1">
    <source>
        <dbReference type="EMBL" id="KAJ8625558.1"/>
    </source>
</evidence>
<gene>
    <name evidence="1" type="ORF">MRB53_034088</name>
</gene>
<organism evidence="1 2">
    <name type="scientific">Persea americana</name>
    <name type="common">Avocado</name>
    <dbReference type="NCBI Taxonomy" id="3435"/>
    <lineage>
        <taxon>Eukaryota</taxon>
        <taxon>Viridiplantae</taxon>
        <taxon>Streptophyta</taxon>
        <taxon>Embryophyta</taxon>
        <taxon>Tracheophyta</taxon>
        <taxon>Spermatophyta</taxon>
        <taxon>Magnoliopsida</taxon>
        <taxon>Magnoliidae</taxon>
        <taxon>Laurales</taxon>
        <taxon>Lauraceae</taxon>
        <taxon>Persea</taxon>
    </lineage>
</organism>
<dbReference type="EMBL" id="CM056819">
    <property type="protein sequence ID" value="KAJ8625558.1"/>
    <property type="molecule type" value="Genomic_DNA"/>
</dbReference>
<sequence length="167" mass="19064">MLMDSNVKQSLMDPNAEQKKVSNPNSPIKYSSKYELMSLSFLCFTNIITIIRSHDQPWEVPYAVNVCFLAVLLFLCIDVFSRLPGIADKQEKLKAPIFILINIINFSYVYAISDCLTPTTRRLMWFLIWSTLIFGTLFTFVCPIKTNHKDKDRADANGCSLPVEGLE</sequence>
<comment type="caution">
    <text evidence="1">The sequence shown here is derived from an EMBL/GenBank/DDBJ whole genome shotgun (WGS) entry which is preliminary data.</text>
</comment>
<evidence type="ECO:0000313" key="2">
    <source>
        <dbReference type="Proteomes" id="UP001234297"/>
    </source>
</evidence>
<reference evidence="1 2" key="1">
    <citation type="journal article" date="2022" name="Hortic Res">
        <title>A haplotype resolved chromosomal level avocado genome allows analysis of novel avocado genes.</title>
        <authorList>
            <person name="Nath O."/>
            <person name="Fletcher S.J."/>
            <person name="Hayward A."/>
            <person name="Shaw L.M."/>
            <person name="Masouleh A.K."/>
            <person name="Furtado A."/>
            <person name="Henry R.J."/>
            <person name="Mitter N."/>
        </authorList>
    </citation>
    <scope>NUCLEOTIDE SEQUENCE [LARGE SCALE GENOMIC DNA]</scope>
    <source>
        <strain evidence="2">cv. Hass</strain>
    </source>
</reference>
<proteinExistence type="predicted"/>
<keyword evidence="2" id="KW-1185">Reference proteome</keyword>
<accession>A0ACC2KXR5</accession>
<name>A0ACC2KXR5_PERAE</name>